<dbReference type="PANTHER" id="PTHR32305">
    <property type="match status" value="1"/>
</dbReference>
<feature type="compositionally biased region" description="Polar residues" evidence="1">
    <location>
        <begin position="88"/>
        <end position="100"/>
    </location>
</feature>
<protein>
    <recommendedName>
        <fullName evidence="3">RHS repeat-associated core domain-containing protein</fullName>
    </recommendedName>
</protein>
<name>A0A644ZA62_9ZZZZ</name>
<evidence type="ECO:0008006" key="3">
    <source>
        <dbReference type="Google" id="ProtNLM"/>
    </source>
</evidence>
<dbReference type="AlphaFoldDB" id="A0A644ZA62"/>
<organism evidence="2">
    <name type="scientific">bioreactor metagenome</name>
    <dbReference type="NCBI Taxonomy" id="1076179"/>
    <lineage>
        <taxon>unclassified sequences</taxon>
        <taxon>metagenomes</taxon>
        <taxon>ecological metagenomes</taxon>
    </lineage>
</organism>
<dbReference type="Gene3D" id="2.180.10.10">
    <property type="entry name" value="RHS repeat-associated core"/>
    <property type="match status" value="1"/>
</dbReference>
<reference evidence="2" key="1">
    <citation type="submission" date="2019-08" db="EMBL/GenBank/DDBJ databases">
        <authorList>
            <person name="Kucharzyk K."/>
            <person name="Murdoch R.W."/>
            <person name="Higgins S."/>
            <person name="Loffler F."/>
        </authorList>
    </citation>
    <scope>NUCLEOTIDE SEQUENCE</scope>
</reference>
<gene>
    <name evidence="2" type="ORF">SDC9_83465</name>
</gene>
<evidence type="ECO:0000313" key="2">
    <source>
        <dbReference type="EMBL" id="MPM36861.1"/>
    </source>
</evidence>
<dbReference type="EMBL" id="VSSQ01007748">
    <property type="protein sequence ID" value="MPM36861.1"/>
    <property type="molecule type" value="Genomic_DNA"/>
</dbReference>
<dbReference type="PANTHER" id="PTHR32305:SF15">
    <property type="entry name" value="PROTEIN RHSA-RELATED"/>
    <property type="match status" value="1"/>
</dbReference>
<evidence type="ECO:0000256" key="1">
    <source>
        <dbReference type="SAM" id="MobiDB-lite"/>
    </source>
</evidence>
<sequence>MSFTEGSATSHQSYKYNGKELDTERGLNLYDYSARYMDPALGRFNTVDPIAEKYYSIIPYAYCMNNPMKSPGQAAKAQQSLLNGIESIANQNTAVSPEYSNQRKQERDAGNKRNKRTSECHPKH</sequence>
<proteinExistence type="predicted"/>
<feature type="compositionally biased region" description="Basic and acidic residues" evidence="1">
    <location>
        <begin position="101"/>
        <end position="124"/>
    </location>
</feature>
<dbReference type="InterPro" id="IPR022385">
    <property type="entry name" value="Rhs_assc_core"/>
</dbReference>
<dbReference type="InterPro" id="IPR050708">
    <property type="entry name" value="T6SS_VgrG/RHS"/>
</dbReference>
<dbReference type="NCBIfam" id="TIGR03696">
    <property type="entry name" value="Rhs_assc_core"/>
    <property type="match status" value="1"/>
</dbReference>
<feature type="region of interest" description="Disordered" evidence="1">
    <location>
        <begin position="88"/>
        <end position="124"/>
    </location>
</feature>
<comment type="caution">
    <text evidence="2">The sequence shown here is derived from an EMBL/GenBank/DDBJ whole genome shotgun (WGS) entry which is preliminary data.</text>
</comment>
<accession>A0A644ZA62</accession>